<name>A0A7G7W563_9BACT</name>
<protein>
    <recommendedName>
        <fullName evidence="3">DUF5034 domain-containing protein</fullName>
    </recommendedName>
</protein>
<organism evidence="1 2">
    <name type="scientific">Hymenobacter sediminicola</name>
    <dbReference type="NCBI Taxonomy" id="2761579"/>
    <lineage>
        <taxon>Bacteria</taxon>
        <taxon>Pseudomonadati</taxon>
        <taxon>Bacteroidota</taxon>
        <taxon>Cytophagia</taxon>
        <taxon>Cytophagales</taxon>
        <taxon>Hymenobacteraceae</taxon>
        <taxon>Hymenobacter</taxon>
    </lineage>
</organism>
<gene>
    <name evidence="1" type="ORF">H4317_15275</name>
</gene>
<dbReference type="EMBL" id="CP060202">
    <property type="protein sequence ID" value="QNH61506.1"/>
    <property type="molecule type" value="Genomic_DNA"/>
</dbReference>
<sequence length="190" mass="20728">MVKKILLVALVSIGLPACEKCGPFKKEYYDIVGVQALLLRQPAGAAGQVLTTGQSVSTADLQLRLRLDTRLYSARPASTGGFAAMACDPTGPEYTEAIDSLTVTSRFDYDAQHPAGSSLNDLVQLENEYGQLIPLREWLAVPRVVGEGPDPAFRFRQVPASSLVQQFRVRYHQTNGEAYTTETVAIEIQP</sequence>
<evidence type="ECO:0000313" key="2">
    <source>
        <dbReference type="Proteomes" id="UP000515489"/>
    </source>
</evidence>
<dbReference type="Proteomes" id="UP000515489">
    <property type="component" value="Chromosome"/>
</dbReference>
<dbReference type="AlphaFoldDB" id="A0A7G7W563"/>
<accession>A0A7G7W563</accession>
<evidence type="ECO:0008006" key="3">
    <source>
        <dbReference type="Google" id="ProtNLM"/>
    </source>
</evidence>
<proteinExistence type="predicted"/>
<dbReference type="KEGG" id="hsk:H4317_15275"/>
<reference evidence="1 2" key="1">
    <citation type="submission" date="2020-08" db="EMBL/GenBank/DDBJ databases">
        <title>Hymenobacter sp. S2-20-2 genome sequencing.</title>
        <authorList>
            <person name="Jin L."/>
        </authorList>
    </citation>
    <scope>NUCLEOTIDE SEQUENCE [LARGE SCALE GENOMIC DNA]</scope>
    <source>
        <strain evidence="1 2">S2-20-2</strain>
    </source>
</reference>
<keyword evidence="2" id="KW-1185">Reference proteome</keyword>
<dbReference type="RefSeq" id="WP_185887436.1">
    <property type="nucleotide sequence ID" value="NZ_CP060202.1"/>
</dbReference>
<evidence type="ECO:0000313" key="1">
    <source>
        <dbReference type="EMBL" id="QNH61506.1"/>
    </source>
</evidence>